<feature type="transmembrane region" description="Helical" evidence="1">
    <location>
        <begin position="185"/>
        <end position="202"/>
    </location>
</feature>
<keyword evidence="1" id="KW-1133">Transmembrane helix</keyword>
<dbReference type="Proteomes" id="UP000320672">
    <property type="component" value="Chromosome"/>
</dbReference>
<organism evidence="2 3">
    <name type="scientific">Roseimaritima multifibrata</name>
    <dbReference type="NCBI Taxonomy" id="1930274"/>
    <lineage>
        <taxon>Bacteria</taxon>
        <taxon>Pseudomonadati</taxon>
        <taxon>Planctomycetota</taxon>
        <taxon>Planctomycetia</taxon>
        <taxon>Pirellulales</taxon>
        <taxon>Pirellulaceae</taxon>
        <taxon>Roseimaritima</taxon>
    </lineage>
</organism>
<feature type="transmembrane region" description="Helical" evidence="1">
    <location>
        <begin position="162"/>
        <end position="179"/>
    </location>
</feature>
<dbReference type="KEGG" id="rml:FF011L_02840"/>
<feature type="transmembrane region" description="Helical" evidence="1">
    <location>
        <begin position="76"/>
        <end position="92"/>
    </location>
</feature>
<evidence type="ECO:0000313" key="3">
    <source>
        <dbReference type="Proteomes" id="UP000320672"/>
    </source>
</evidence>
<evidence type="ECO:0000313" key="2">
    <source>
        <dbReference type="EMBL" id="QDS91554.1"/>
    </source>
</evidence>
<feature type="transmembrane region" description="Helical" evidence="1">
    <location>
        <begin position="113"/>
        <end position="129"/>
    </location>
</feature>
<keyword evidence="3" id="KW-1185">Reference proteome</keyword>
<name>A0A517M9L6_9BACT</name>
<proteinExistence type="predicted"/>
<feature type="transmembrane region" description="Helical" evidence="1">
    <location>
        <begin position="141"/>
        <end position="157"/>
    </location>
</feature>
<dbReference type="EMBL" id="CP036262">
    <property type="protein sequence ID" value="QDS91554.1"/>
    <property type="molecule type" value="Genomic_DNA"/>
</dbReference>
<accession>A0A517M9L6</accession>
<reference evidence="2 3" key="1">
    <citation type="submission" date="2019-02" db="EMBL/GenBank/DDBJ databases">
        <title>Deep-cultivation of Planctomycetes and their phenomic and genomic characterization uncovers novel biology.</title>
        <authorList>
            <person name="Wiegand S."/>
            <person name="Jogler M."/>
            <person name="Boedeker C."/>
            <person name="Pinto D."/>
            <person name="Vollmers J."/>
            <person name="Rivas-Marin E."/>
            <person name="Kohn T."/>
            <person name="Peeters S.H."/>
            <person name="Heuer A."/>
            <person name="Rast P."/>
            <person name="Oberbeckmann S."/>
            <person name="Bunk B."/>
            <person name="Jeske O."/>
            <person name="Meyerdierks A."/>
            <person name="Storesund J.E."/>
            <person name="Kallscheuer N."/>
            <person name="Luecker S."/>
            <person name="Lage O.M."/>
            <person name="Pohl T."/>
            <person name="Merkel B.J."/>
            <person name="Hornburger P."/>
            <person name="Mueller R.-W."/>
            <person name="Bruemmer F."/>
            <person name="Labrenz M."/>
            <person name="Spormann A.M."/>
            <person name="Op den Camp H."/>
            <person name="Overmann J."/>
            <person name="Amann R."/>
            <person name="Jetten M.S.M."/>
            <person name="Mascher T."/>
            <person name="Medema M.H."/>
            <person name="Devos D.P."/>
            <person name="Kaster A.-K."/>
            <person name="Ovreas L."/>
            <person name="Rohde M."/>
            <person name="Galperin M.Y."/>
            <person name="Jogler C."/>
        </authorList>
    </citation>
    <scope>NUCLEOTIDE SEQUENCE [LARGE SCALE GENOMIC DNA]</scope>
    <source>
        <strain evidence="2 3">FF011L</strain>
    </source>
</reference>
<keyword evidence="1" id="KW-0812">Transmembrane</keyword>
<sequence>MRRRKRIEYGSTNFANRTGEFMNKPAETLSSAGKTDPKTQSKPGRAWKVRFITLCVMLVLALAGIGFTQATESGAWEYWLFVIVVYAALGLWRSTRSAKQSGQSIKKSIAKELSHWATLLAFLAALLLLERREIINRDSASYFAVMLLALTCCLAGVHIDWLLLVVGISLTIMLLSMAMLEQLSAWIIMILVACLAVGFFYLKSKRENLAVKPLK</sequence>
<feature type="transmembrane region" description="Helical" evidence="1">
    <location>
        <begin position="51"/>
        <end position="70"/>
    </location>
</feature>
<gene>
    <name evidence="2" type="ORF">FF011L_02840</name>
</gene>
<dbReference type="AlphaFoldDB" id="A0A517M9L6"/>
<protein>
    <submittedName>
        <fullName evidence="2">Uncharacterized protein</fullName>
    </submittedName>
</protein>
<evidence type="ECO:0000256" key="1">
    <source>
        <dbReference type="SAM" id="Phobius"/>
    </source>
</evidence>
<keyword evidence="1" id="KW-0472">Membrane</keyword>